<name>A0ABY6SDU6_PODCO</name>
<evidence type="ECO:0000313" key="2">
    <source>
        <dbReference type="EMBL" id="VBB81556.1"/>
    </source>
</evidence>
<sequence length="395" mass="45209">MASQSPPALPARPLASPDSGHIEPVWLDVSTVEEIIEYIISARHRGSESILSFQWQADRLDHLFEQLDTRLIALDERKIRRFEYDYESSTVHIDIMGESEFHYQVQAGLRDCIKNRLAERIATTDDPTIRRLMQSIAERGTFNILYERKIHKQADVSLGQAGALPSLVCEVSSEPRKHVERKARQYINCSDGKIRAALILDLQYPHMKKAWVSLLVAGSPSDWVQHSELYHDDDLVQQPVGQVDLYLSDLVSLAGVPTAFCRPSTVELAAGVTRNPTITITFERLRAIFRRARHLHSPTKFTTEATDQEPNPYEEAERRVAETRYEARIEMERRVAEERSEAERRVAEERSEAERRVAEARSEARIEMERRVAEARSEARIEIERLMAEGLLGAN</sequence>
<reference evidence="2" key="1">
    <citation type="submission" date="2018-02" db="EMBL/GenBank/DDBJ databases">
        <authorList>
            <person name="Silar P."/>
        </authorList>
    </citation>
    <scope>NUCLEOTIDE SEQUENCE [LARGE SCALE GENOMIC DNA]</scope>
    <source>
        <strain evidence="2">T</strain>
    </source>
</reference>
<dbReference type="CDD" id="cd06503">
    <property type="entry name" value="ATP-synt_Fo_b"/>
    <property type="match status" value="1"/>
</dbReference>
<protein>
    <submittedName>
        <fullName evidence="2">Uncharacterized protein</fullName>
    </submittedName>
</protein>
<accession>A0ABY6SDU6</accession>
<dbReference type="Proteomes" id="UP000280685">
    <property type="component" value="Chromosome 5"/>
</dbReference>
<organism evidence="2 3">
    <name type="scientific">Podospora comata</name>
    <dbReference type="NCBI Taxonomy" id="48703"/>
    <lineage>
        <taxon>Eukaryota</taxon>
        <taxon>Fungi</taxon>
        <taxon>Dikarya</taxon>
        <taxon>Ascomycota</taxon>
        <taxon>Pezizomycotina</taxon>
        <taxon>Sordariomycetes</taxon>
        <taxon>Sordariomycetidae</taxon>
        <taxon>Sordariales</taxon>
        <taxon>Podosporaceae</taxon>
        <taxon>Podospora</taxon>
    </lineage>
</organism>
<gene>
    <name evidence="2" type="ORF">PODCO_507410</name>
</gene>
<dbReference type="EMBL" id="LR026968">
    <property type="protein sequence ID" value="VBB81556.1"/>
    <property type="molecule type" value="Genomic_DNA"/>
</dbReference>
<keyword evidence="3" id="KW-1185">Reference proteome</keyword>
<keyword evidence="1" id="KW-0175">Coiled coil</keyword>
<proteinExistence type="predicted"/>
<evidence type="ECO:0000256" key="1">
    <source>
        <dbReference type="SAM" id="Coils"/>
    </source>
</evidence>
<feature type="coiled-coil region" evidence="1">
    <location>
        <begin position="332"/>
        <end position="370"/>
    </location>
</feature>
<evidence type="ECO:0000313" key="3">
    <source>
        <dbReference type="Proteomes" id="UP000280685"/>
    </source>
</evidence>